<dbReference type="Gene3D" id="3.80.10.10">
    <property type="entry name" value="Ribonuclease Inhibitor"/>
    <property type="match status" value="1"/>
</dbReference>
<keyword evidence="2" id="KW-1185">Reference proteome</keyword>
<proteinExistence type="predicted"/>
<feature type="non-terminal residue" evidence="1">
    <location>
        <position position="30"/>
    </location>
</feature>
<organism evidence="1 2">
    <name type="scientific">Trifolium medium</name>
    <dbReference type="NCBI Taxonomy" id="97028"/>
    <lineage>
        <taxon>Eukaryota</taxon>
        <taxon>Viridiplantae</taxon>
        <taxon>Streptophyta</taxon>
        <taxon>Embryophyta</taxon>
        <taxon>Tracheophyta</taxon>
        <taxon>Spermatophyta</taxon>
        <taxon>Magnoliopsida</taxon>
        <taxon>eudicotyledons</taxon>
        <taxon>Gunneridae</taxon>
        <taxon>Pentapetalae</taxon>
        <taxon>rosids</taxon>
        <taxon>fabids</taxon>
        <taxon>Fabales</taxon>
        <taxon>Fabaceae</taxon>
        <taxon>Papilionoideae</taxon>
        <taxon>50 kb inversion clade</taxon>
        <taxon>NPAAA clade</taxon>
        <taxon>Hologalegina</taxon>
        <taxon>IRL clade</taxon>
        <taxon>Trifolieae</taxon>
        <taxon>Trifolium</taxon>
    </lineage>
</organism>
<dbReference type="InterPro" id="IPR032675">
    <property type="entry name" value="LRR_dom_sf"/>
</dbReference>
<reference evidence="1 2" key="1">
    <citation type="journal article" date="2018" name="Front. Plant Sci.">
        <title>Red Clover (Trifolium pratense) and Zigzag Clover (T. medium) - A Picture of Genomic Similarities and Differences.</title>
        <authorList>
            <person name="Dluhosova J."/>
            <person name="Istvanek J."/>
            <person name="Nedelnik J."/>
            <person name="Repkova J."/>
        </authorList>
    </citation>
    <scope>NUCLEOTIDE SEQUENCE [LARGE SCALE GENOMIC DNA]</scope>
    <source>
        <strain evidence="2">cv. 10/8</strain>
        <tissue evidence="1">Leaf</tissue>
    </source>
</reference>
<accession>A0A392RNN1</accession>
<protein>
    <submittedName>
        <fullName evidence="1">Uncharacterized protein</fullName>
    </submittedName>
</protein>
<name>A0A392RNN1_9FABA</name>
<dbReference type="EMBL" id="LXQA010248697">
    <property type="protein sequence ID" value="MCI37822.1"/>
    <property type="molecule type" value="Genomic_DNA"/>
</dbReference>
<comment type="caution">
    <text evidence="1">The sequence shown here is derived from an EMBL/GenBank/DDBJ whole genome shotgun (WGS) entry which is preliminary data.</text>
</comment>
<evidence type="ECO:0000313" key="1">
    <source>
        <dbReference type="EMBL" id="MCI37822.1"/>
    </source>
</evidence>
<sequence length="30" mass="3256">MGLNGTMPKEIGLLSKLTHLDLSDNSLIDE</sequence>
<dbReference type="AlphaFoldDB" id="A0A392RNN1"/>
<evidence type="ECO:0000313" key="2">
    <source>
        <dbReference type="Proteomes" id="UP000265520"/>
    </source>
</evidence>
<dbReference type="Proteomes" id="UP000265520">
    <property type="component" value="Unassembled WGS sequence"/>
</dbReference>